<feature type="chain" id="PRO_5045378556" evidence="6">
    <location>
        <begin position="29"/>
        <end position="1735"/>
    </location>
</feature>
<dbReference type="InterPro" id="IPR001119">
    <property type="entry name" value="SLH_dom"/>
</dbReference>
<feature type="domain" description="SLH" evidence="7">
    <location>
        <begin position="1672"/>
        <end position="1735"/>
    </location>
</feature>
<evidence type="ECO:0000313" key="8">
    <source>
        <dbReference type="EMBL" id="MFC6334235.1"/>
    </source>
</evidence>
<dbReference type="InterPro" id="IPR034641">
    <property type="entry name" value="RGL11"/>
</dbReference>
<keyword evidence="1 6" id="KW-0732">Signal</keyword>
<evidence type="ECO:0000256" key="3">
    <source>
        <dbReference type="ARBA" id="ARBA00023277"/>
    </source>
</evidence>
<comment type="caution">
    <text evidence="8">The sequence shown here is derived from an EMBL/GenBank/DDBJ whole genome shotgun (WGS) entry which is preliminary data.</text>
</comment>
<accession>A0ABW1V9R9</accession>
<sequence>MNRRLKKYMSILLTVSMAFMLMPSVVLGAEGDENTASMTQVGSVLDFENGQLVGTVTNAPVETGPGSITVADYDSKVLRVQPPSSGGASYWWTLPLESGEYDLTGNDQVEVSFDWWVDITRPSANTLDVRLNNGTDQVITLRSAGGGTNSTNSPANISYYTGNMGSNNAPAAGSATSALTDVPRLTKLSATINVDLRLQEASISLTDGASRSYTTPQPIAIATNKLTSLSIGASRASGQNWARFNEVTGIVWDEESYGMRVDNIVIKAASSGLEKPTINPSEITISPASANLEYGEGSLADKHSATFTAVVMPENATDRTFTWSISDDKIAAIVVNDDNSVTVTAVGEGDATLTAVSNMDESITNSVQIKVNYIPPITEPTPDFSDLLAEGYTQAFGSNFSGDDTNPLWIFAGGTYHSLVREDAPKVNHYFSFSASGSGNRGGKGDLPQAVFGSKVYAYFDWKVPAVTTVQNTFNVSFQDGANVLLSLRTGTFNGERTIGAFAGGLPGPTGPDPAHFWSSDRYQEFSYNTVNTWYTVGVEFDFETMIATASLVPRDDASATPSVLEVPFNGSQISSFVLTGERAGGNNINVADNGIDNMYFFTKPLSADTITEVLPYEFLPELPATADSNMWQSWTKTVYIGDVTSEQELNLPATIEVKVAGGNTESVNVNWELAEGPWSKEAVELVYDPNKQGVFTYVGTLVDDPGQAVNRMALKARLYIENRHKANISSDPYSMEWLDRGVVAVPEKDGEGILITWRLLASEYDKGLTFNVYRNGEKINTSPVAILNYVDADGKTGDIYEIETVGERSQPATAWASNYVDIPLQRPADRPNPALAYGASSNADPITYTANDMSVADVNGDGQYEILVKWSPSQAQDPGLANRHTGETIFDLYTLEGDLLWRINLGINIVSSAHHSAFNFYDLDQDGKAELAIKTADGTRVYLPKEDGTINDLTDTPAWVLGDPDAVWVGGLQNPANDNQVNNTALGRVASGPETFTVFNGETGEPMKTVDYFAPYDISPNWGDNNNNRSDRFNGAVAYMPKNGEYGAEPYPTVIEVRGHYGPHFVAAYQFIDGEIVEVWTFKLADWRAGSNQGNHNVKVADVDFDGYSEVVLGAITLDHDGTVLWSSNGTRGTAIAGHGDALHVAAMVPDSDEIYVFSPHESGPPNNVTLVRGSTGAPVWTYSANVGDVGRGVAANITPLPGFEVWAIETPMYNVVSGKVITSDVGGIGVTNKAPVNFILYWDGDLLSEFFDGPDNLNRTDAPSITKFNYDIETGQSELTTLQTLTGSYSNNGTKANPGLIADIFGDWRDEILVRTSDNNALRIYTTDIPTEHVIYTLMHDPQYRLAANSQNAMYNQPAHLGFYLGEDIRDKVQGMQLPLPNIYYTVEGKEPVEGESATLSPAAATFYTNAQADITVTVTLNGNTLTGIKNGDTALADTDYSIAAATSDGKQMVTIKRSYLSTLSNGDVLTFVFSAGDPAELKITVTTRQTHTPTPNPGTPDGPDAETDPDPDPDSGVVTPVPTPGKPVLNSAIANTEQIKASVQQALLSNQPINFTDVLETHWAAKAIQMASQLDIVKGFPDGEFKGKQAVTRAEFAAMIVRTLGIDTTGAGGSFSDTDGHWAENLIRALHRAGVVKGTGNGAFNPDQEITRAEMSAILARLLNMSSASESSTFSDISGHWAADNIEQLNRAGIVNGVGSGKFAPNDNATREQSVAIIVRMLDIVLDLDLDL</sequence>
<dbReference type="Gene3D" id="2.60.40.10">
    <property type="entry name" value="Immunoglobulins"/>
    <property type="match status" value="2"/>
</dbReference>
<dbReference type="InterPro" id="IPR003343">
    <property type="entry name" value="Big_2"/>
</dbReference>
<dbReference type="Pfam" id="PF18370">
    <property type="entry name" value="RGI_lyase"/>
    <property type="match status" value="1"/>
</dbReference>
<feature type="region of interest" description="Disordered" evidence="5">
    <location>
        <begin position="1488"/>
        <end position="1529"/>
    </location>
</feature>
<dbReference type="InterPro" id="IPR005102">
    <property type="entry name" value="Carbo-bd_X2"/>
</dbReference>
<dbReference type="InterPro" id="IPR041624">
    <property type="entry name" value="RGI_lyase"/>
</dbReference>
<keyword evidence="3" id="KW-0119">Carbohydrate metabolism</keyword>
<dbReference type="Pfam" id="PF00395">
    <property type="entry name" value="SLH"/>
    <property type="match status" value="3"/>
</dbReference>
<evidence type="ECO:0000259" key="7">
    <source>
        <dbReference type="PROSITE" id="PS51272"/>
    </source>
</evidence>
<keyword evidence="2" id="KW-0136">Cellulose degradation</keyword>
<feature type="compositionally biased region" description="Acidic residues" evidence="5">
    <location>
        <begin position="1506"/>
        <end position="1516"/>
    </location>
</feature>
<evidence type="ECO:0000256" key="4">
    <source>
        <dbReference type="ARBA" id="ARBA00023326"/>
    </source>
</evidence>
<evidence type="ECO:0000256" key="1">
    <source>
        <dbReference type="ARBA" id="ARBA00022729"/>
    </source>
</evidence>
<dbReference type="Pfam" id="PF02368">
    <property type="entry name" value="Big_2"/>
    <property type="match status" value="1"/>
</dbReference>
<dbReference type="RefSeq" id="WP_379236538.1">
    <property type="nucleotide sequence ID" value="NZ_JBHSTE010000005.1"/>
</dbReference>
<dbReference type="SUPFAM" id="SSF81296">
    <property type="entry name" value="E set domains"/>
    <property type="match status" value="1"/>
</dbReference>
<dbReference type="EMBL" id="JBHSTE010000005">
    <property type="protein sequence ID" value="MFC6334235.1"/>
    <property type="molecule type" value="Genomic_DNA"/>
</dbReference>
<dbReference type="Proteomes" id="UP001596233">
    <property type="component" value="Unassembled WGS sequence"/>
</dbReference>
<evidence type="ECO:0000256" key="6">
    <source>
        <dbReference type="SAM" id="SignalP"/>
    </source>
</evidence>
<dbReference type="InterPro" id="IPR028994">
    <property type="entry name" value="Integrin_alpha_N"/>
</dbReference>
<dbReference type="InterPro" id="IPR008964">
    <property type="entry name" value="Invasin/intimin_cell_adhesion"/>
</dbReference>
<dbReference type="PANTHER" id="PTHR43118">
    <property type="entry name" value="RHAMNOGALACTURONAN LYASE (EUROFUNG)"/>
    <property type="match status" value="1"/>
</dbReference>
<evidence type="ECO:0000313" key="9">
    <source>
        <dbReference type="Proteomes" id="UP001596233"/>
    </source>
</evidence>
<name>A0ABW1V9R9_9BACL</name>
<dbReference type="InterPro" id="IPR014756">
    <property type="entry name" value="Ig_E-set"/>
</dbReference>
<evidence type="ECO:0000256" key="5">
    <source>
        <dbReference type="SAM" id="MobiDB-lite"/>
    </source>
</evidence>
<dbReference type="InterPro" id="IPR049366">
    <property type="entry name" value="RGL11_C"/>
</dbReference>
<dbReference type="SUPFAM" id="SSF69318">
    <property type="entry name" value="Integrin alpha N-terminal domain"/>
    <property type="match status" value="1"/>
</dbReference>
<dbReference type="Gene3D" id="2.60.40.1080">
    <property type="match status" value="1"/>
</dbReference>
<dbReference type="Pfam" id="PF21348">
    <property type="entry name" value="RGL11_C"/>
    <property type="match status" value="1"/>
</dbReference>
<feature type="domain" description="SLH" evidence="7">
    <location>
        <begin position="1618"/>
        <end position="1671"/>
    </location>
</feature>
<dbReference type="InterPro" id="IPR013783">
    <property type="entry name" value="Ig-like_fold"/>
</dbReference>
<dbReference type="SUPFAM" id="SSF49373">
    <property type="entry name" value="Invasin/intimin cell-adhesion fragments"/>
    <property type="match status" value="1"/>
</dbReference>
<protein>
    <submittedName>
        <fullName evidence="8">S-layer homology domain-containing protein</fullName>
    </submittedName>
</protein>
<reference evidence="9" key="1">
    <citation type="journal article" date="2019" name="Int. J. Syst. Evol. Microbiol.">
        <title>The Global Catalogue of Microorganisms (GCM) 10K type strain sequencing project: providing services to taxonomists for standard genome sequencing and annotation.</title>
        <authorList>
            <consortium name="The Broad Institute Genomics Platform"/>
            <consortium name="The Broad Institute Genome Sequencing Center for Infectious Disease"/>
            <person name="Wu L."/>
            <person name="Ma J."/>
        </authorList>
    </citation>
    <scope>NUCLEOTIDE SEQUENCE [LARGE SCALE GENOMIC DNA]</scope>
    <source>
        <strain evidence="9">PCU 280</strain>
    </source>
</reference>
<dbReference type="PROSITE" id="PS51272">
    <property type="entry name" value="SLH"/>
    <property type="match status" value="3"/>
</dbReference>
<organism evidence="8 9">
    <name type="scientific">Paenibacillus septentrionalis</name>
    <dbReference type="NCBI Taxonomy" id="429342"/>
    <lineage>
        <taxon>Bacteria</taxon>
        <taxon>Bacillati</taxon>
        <taxon>Bacillota</taxon>
        <taxon>Bacilli</taxon>
        <taxon>Bacillales</taxon>
        <taxon>Paenibacillaceae</taxon>
        <taxon>Paenibacillus</taxon>
    </lineage>
</organism>
<feature type="domain" description="SLH" evidence="7">
    <location>
        <begin position="1554"/>
        <end position="1617"/>
    </location>
</feature>
<dbReference type="PANTHER" id="PTHR43118:SF1">
    <property type="entry name" value="RHAMNOGALACTURONAN LYASE (EUROFUNG)"/>
    <property type="match status" value="1"/>
</dbReference>
<dbReference type="SMART" id="SM00635">
    <property type="entry name" value="BID_2"/>
    <property type="match status" value="1"/>
</dbReference>
<dbReference type="Pfam" id="PF03442">
    <property type="entry name" value="CBM_X2"/>
    <property type="match status" value="1"/>
</dbReference>
<gene>
    <name evidence="8" type="ORF">ACFP56_16520</name>
</gene>
<keyword evidence="4" id="KW-0624">Polysaccharide degradation</keyword>
<evidence type="ECO:0000256" key="2">
    <source>
        <dbReference type="ARBA" id="ARBA00023001"/>
    </source>
</evidence>
<feature type="signal peptide" evidence="6">
    <location>
        <begin position="1"/>
        <end position="28"/>
    </location>
</feature>
<keyword evidence="9" id="KW-1185">Reference proteome</keyword>
<proteinExistence type="predicted"/>